<dbReference type="AlphaFoldDB" id="A0A2P2QES4"/>
<name>A0A2P2QES4_RHIMU</name>
<sequence>MTQLYKSILEKLKLGQSNKKPSIIHHFYFA</sequence>
<dbReference type="EMBL" id="GGEC01084994">
    <property type="protein sequence ID" value="MBX65478.1"/>
    <property type="molecule type" value="Transcribed_RNA"/>
</dbReference>
<accession>A0A2P2QES4</accession>
<reference evidence="1" key="1">
    <citation type="submission" date="2018-02" db="EMBL/GenBank/DDBJ databases">
        <title>Rhizophora mucronata_Transcriptome.</title>
        <authorList>
            <person name="Meera S.P."/>
            <person name="Sreeshan A."/>
            <person name="Augustine A."/>
        </authorList>
    </citation>
    <scope>NUCLEOTIDE SEQUENCE</scope>
    <source>
        <tissue evidence="1">Leaf</tissue>
    </source>
</reference>
<evidence type="ECO:0000313" key="1">
    <source>
        <dbReference type="EMBL" id="MBX65478.1"/>
    </source>
</evidence>
<protein>
    <submittedName>
        <fullName evidence="1">Uncharacterized protein</fullName>
    </submittedName>
</protein>
<proteinExistence type="predicted"/>
<organism evidence="1">
    <name type="scientific">Rhizophora mucronata</name>
    <name type="common">Asiatic mangrove</name>
    <dbReference type="NCBI Taxonomy" id="61149"/>
    <lineage>
        <taxon>Eukaryota</taxon>
        <taxon>Viridiplantae</taxon>
        <taxon>Streptophyta</taxon>
        <taxon>Embryophyta</taxon>
        <taxon>Tracheophyta</taxon>
        <taxon>Spermatophyta</taxon>
        <taxon>Magnoliopsida</taxon>
        <taxon>eudicotyledons</taxon>
        <taxon>Gunneridae</taxon>
        <taxon>Pentapetalae</taxon>
        <taxon>rosids</taxon>
        <taxon>fabids</taxon>
        <taxon>Malpighiales</taxon>
        <taxon>Rhizophoraceae</taxon>
        <taxon>Rhizophora</taxon>
    </lineage>
</organism>